<sequence length="207" mass="21847">MGESFACNCACICSVTCNANACQVACNITDVSTDNPDPAEAIAHALSRLRGRRSSGPRGRGHGGTFGEHGPHGHDHGHHGAPPFGGPPWGGPGGRMGGGPALFRMLDALATASEPLSVSEIGEAIGVDQPRASRLVQQAVQRGLVQREADPEDARRTRIALTDDGRRIAKGMRGERRQVLSKALESFTEAEKAELARLLGKLADNWD</sequence>
<evidence type="ECO:0000259" key="2">
    <source>
        <dbReference type="PROSITE" id="PS50995"/>
    </source>
</evidence>
<dbReference type="InterPro" id="IPR000835">
    <property type="entry name" value="HTH_MarR-typ"/>
</dbReference>
<feature type="region of interest" description="Disordered" evidence="1">
    <location>
        <begin position="47"/>
        <end position="96"/>
    </location>
</feature>
<comment type="caution">
    <text evidence="3">The sequence shown here is derived from an EMBL/GenBank/DDBJ whole genome shotgun (WGS) entry which is preliminary data.</text>
</comment>
<proteinExistence type="predicted"/>
<organism evidence="3 4">
    <name type="scientific">Microbacterium tenebrionis</name>
    <dbReference type="NCBI Taxonomy" id="2830665"/>
    <lineage>
        <taxon>Bacteria</taxon>
        <taxon>Bacillati</taxon>
        <taxon>Actinomycetota</taxon>
        <taxon>Actinomycetes</taxon>
        <taxon>Micrococcales</taxon>
        <taxon>Microbacteriaceae</taxon>
        <taxon>Microbacterium</taxon>
    </lineage>
</organism>
<evidence type="ECO:0000313" key="3">
    <source>
        <dbReference type="EMBL" id="MCC2028285.1"/>
    </source>
</evidence>
<reference evidence="3" key="1">
    <citation type="submission" date="2021-04" db="EMBL/GenBank/DDBJ databases">
        <title>Microbacterium tenobrionis sp. nov. and Microbacterium allomyrinae sp. nov., isolated from larvae of Tenobrio molitor and Allomyrina dichotoma, respectively.</title>
        <authorList>
            <person name="Lee S.D."/>
        </authorList>
    </citation>
    <scope>NUCLEOTIDE SEQUENCE</scope>
    <source>
        <strain evidence="3">YMB-B2</strain>
    </source>
</reference>
<dbReference type="PROSITE" id="PS50995">
    <property type="entry name" value="HTH_MARR_2"/>
    <property type="match status" value="1"/>
</dbReference>
<dbReference type="PANTHER" id="PTHR33164:SF57">
    <property type="entry name" value="MARR-FAMILY TRANSCRIPTIONAL REGULATOR"/>
    <property type="match status" value="1"/>
</dbReference>
<dbReference type="InterPro" id="IPR036390">
    <property type="entry name" value="WH_DNA-bd_sf"/>
</dbReference>
<dbReference type="PRINTS" id="PR00598">
    <property type="entry name" value="HTHMARR"/>
</dbReference>
<feature type="compositionally biased region" description="Basic residues" evidence="1">
    <location>
        <begin position="47"/>
        <end position="61"/>
    </location>
</feature>
<dbReference type="SMART" id="SM00347">
    <property type="entry name" value="HTH_MARR"/>
    <property type="match status" value="1"/>
</dbReference>
<dbReference type="Pfam" id="PF12802">
    <property type="entry name" value="MarR_2"/>
    <property type="match status" value="1"/>
</dbReference>
<dbReference type="GO" id="GO:0006950">
    <property type="term" value="P:response to stress"/>
    <property type="evidence" value="ECO:0007669"/>
    <property type="project" value="TreeGrafter"/>
</dbReference>
<dbReference type="InterPro" id="IPR011991">
    <property type="entry name" value="ArsR-like_HTH"/>
</dbReference>
<dbReference type="EMBL" id="JAGTTM010000001">
    <property type="protein sequence ID" value="MCC2028285.1"/>
    <property type="molecule type" value="Genomic_DNA"/>
</dbReference>
<evidence type="ECO:0000313" key="4">
    <source>
        <dbReference type="Proteomes" id="UP001139289"/>
    </source>
</evidence>
<keyword evidence="4" id="KW-1185">Reference proteome</keyword>
<dbReference type="AlphaFoldDB" id="A0A9X1LMA6"/>
<dbReference type="Proteomes" id="UP001139289">
    <property type="component" value="Unassembled WGS sequence"/>
</dbReference>
<dbReference type="CDD" id="cd00090">
    <property type="entry name" value="HTH_ARSR"/>
    <property type="match status" value="1"/>
</dbReference>
<dbReference type="GO" id="GO:0003700">
    <property type="term" value="F:DNA-binding transcription factor activity"/>
    <property type="evidence" value="ECO:0007669"/>
    <property type="project" value="InterPro"/>
</dbReference>
<protein>
    <submittedName>
        <fullName evidence="3">MarR family transcriptional regulator</fullName>
    </submittedName>
</protein>
<dbReference type="InterPro" id="IPR036388">
    <property type="entry name" value="WH-like_DNA-bd_sf"/>
</dbReference>
<gene>
    <name evidence="3" type="ORF">KEC56_01865</name>
</gene>
<name>A0A9X1LMA6_9MICO</name>
<evidence type="ECO:0000256" key="1">
    <source>
        <dbReference type="SAM" id="MobiDB-lite"/>
    </source>
</evidence>
<dbReference type="InterPro" id="IPR039422">
    <property type="entry name" value="MarR/SlyA-like"/>
</dbReference>
<dbReference type="PANTHER" id="PTHR33164">
    <property type="entry name" value="TRANSCRIPTIONAL REGULATOR, MARR FAMILY"/>
    <property type="match status" value="1"/>
</dbReference>
<accession>A0A9X1LMA6</accession>
<dbReference type="SUPFAM" id="SSF46785">
    <property type="entry name" value="Winged helix' DNA-binding domain"/>
    <property type="match status" value="1"/>
</dbReference>
<dbReference type="Gene3D" id="1.10.10.10">
    <property type="entry name" value="Winged helix-like DNA-binding domain superfamily/Winged helix DNA-binding domain"/>
    <property type="match status" value="1"/>
</dbReference>
<feature type="domain" description="HTH marR-type" evidence="2">
    <location>
        <begin position="39"/>
        <end position="204"/>
    </location>
</feature>